<dbReference type="SUPFAM" id="SSF55874">
    <property type="entry name" value="ATPase domain of HSP90 chaperone/DNA topoisomerase II/histidine kinase"/>
    <property type="match status" value="1"/>
</dbReference>
<evidence type="ECO:0000256" key="2">
    <source>
        <dbReference type="ARBA" id="ARBA00022475"/>
    </source>
</evidence>
<dbReference type="PANTHER" id="PTHR34220:SF7">
    <property type="entry name" value="SENSOR HISTIDINE KINASE YPDA"/>
    <property type="match status" value="1"/>
</dbReference>
<dbReference type="RefSeq" id="WP_039257651.1">
    <property type="nucleotide sequence ID" value="NZ_JDRY01000058.1"/>
</dbReference>
<name>A0A0A0IAT9_CLOBO</name>
<dbReference type="Proteomes" id="UP000030014">
    <property type="component" value="Unassembled WGS sequence"/>
</dbReference>
<keyword evidence="10 11" id="KW-0472">Membrane</keyword>
<evidence type="ECO:0000259" key="12">
    <source>
        <dbReference type="SMART" id="SM00387"/>
    </source>
</evidence>
<evidence type="ECO:0000256" key="7">
    <source>
        <dbReference type="ARBA" id="ARBA00022840"/>
    </source>
</evidence>
<evidence type="ECO:0000313" key="14">
    <source>
        <dbReference type="Proteomes" id="UP000030014"/>
    </source>
</evidence>
<proteinExistence type="predicted"/>
<dbReference type="PANTHER" id="PTHR34220">
    <property type="entry name" value="SENSOR HISTIDINE KINASE YPDA"/>
    <property type="match status" value="1"/>
</dbReference>
<keyword evidence="4 11" id="KW-0812">Transmembrane</keyword>
<evidence type="ECO:0000256" key="6">
    <source>
        <dbReference type="ARBA" id="ARBA00022777"/>
    </source>
</evidence>
<keyword evidence="7" id="KW-0067">ATP-binding</keyword>
<dbReference type="SUPFAM" id="SSF55781">
    <property type="entry name" value="GAF domain-like"/>
    <property type="match status" value="1"/>
</dbReference>
<evidence type="ECO:0000256" key="8">
    <source>
        <dbReference type="ARBA" id="ARBA00022989"/>
    </source>
</evidence>
<dbReference type="InterPro" id="IPR036890">
    <property type="entry name" value="HATPase_C_sf"/>
</dbReference>
<keyword evidence="5" id="KW-0547">Nucleotide-binding</keyword>
<keyword evidence="6" id="KW-0418">Kinase</keyword>
<organism evidence="13 14">
    <name type="scientific">Clostridium botulinum C/D str. DC5</name>
    <dbReference type="NCBI Taxonomy" id="1443128"/>
    <lineage>
        <taxon>Bacteria</taxon>
        <taxon>Bacillati</taxon>
        <taxon>Bacillota</taxon>
        <taxon>Clostridia</taxon>
        <taxon>Eubacteriales</taxon>
        <taxon>Clostridiaceae</taxon>
        <taxon>Clostridium</taxon>
    </lineage>
</organism>
<dbReference type="GO" id="GO:0071555">
    <property type="term" value="P:cell wall organization"/>
    <property type="evidence" value="ECO:0007669"/>
    <property type="project" value="InterPro"/>
</dbReference>
<gene>
    <name evidence="13" type="ORF">Z955_11630</name>
</gene>
<evidence type="ECO:0000313" key="13">
    <source>
        <dbReference type="EMBL" id="KGM98057.1"/>
    </source>
</evidence>
<dbReference type="InterPro" id="IPR011620">
    <property type="entry name" value="Sig_transdc_His_kinase_LytS_TM"/>
</dbReference>
<evidence type="ECO:0000256" key="4">
    <source>
        <dbReference type="ARBA" id="ARBA00022692"/>
    </source>
</evidence>
<feature type="transmembrane region" description="Helical" evidence="11">
    <location>
        <begin position="72"/>
        <end position="93"/>
    </location>
</feature>
<dbReference type="Gene3D" id="1.10.1760.20">
    <property type="match status" value="1"/>
</dbReference>
<evidence type="ECO:0000256" key="5">
    <source>
        <dbReference type="ARBA" id="ARBA00022741"/>
    </source>
</evidence>
<keyword evidence="9" id="KW-0902">Two-component regulatory system</keyword>
<comment type="caution">
    <text evidence="13">The sequence shown here is derived from an EMBL/GenBank/DDBJ whole genome shotgun (WGS) entry which is preliminary data.</text>
</comment>
<keyword evidence="3" id="KW-0808">Transferase</keyword>
<dbReference type="SMART" id="SM00387">
    <property type="entry name" value="HATPase_c"/>
    <property type="match status" value="1"/>
</dbReference>
<reference evidence="13 14" key="1">
    <citation type="submission" date="2014-01" db="EMBL/GenBank/DDBJ databases">
        <title>Plasmidome dynamics in the species complex Clostridium novyi sensu lato converts strains of independent lineages into distinctly different pathogens.</title>
        <authorList>
            <person name="Skarin H."/>
            <person name="Segerman B."/>
        </authorList>
    </citation>
    <scope>NUCLEOTIDE SEQUENCE [LARGE SCALE GENOMIC DNA]</scope>
    <source>
        <strain evidence="13 14">DC5</strain>
    </source>
</reference>
<keyword evidence="8 11" id="KW-1133">Transmembrane helix</keyword>
<comment type="subcellular location">
    <subcellularLocation>
        <location evidence="1">Cell membrane</location>
        <topology evidence="1">Multi-pass membrane protein</topology>
    </subcellularLocation>
</comment>
<dbReference type="GO" id="GO:0005524">
    <property type="term" value="F:ATP binding"/>
    <property type="evidence" value="ECO:0007669"/>
    <property type="project" value="UniProtKB-KW"/>
</dbReference>
<evidence type="ECO:0000256" key="11">
    <source>
        <dbReference type="SAM" id="Phobius"/>
    </source>
</evidence>
<protein>
    <submittedName>
        <fullName evidence="13">Membrane protein</fullName>
    </submittedName>
</protein>
<dbReference type="EMBL" id="JDRY01000058">
    <property type="protein sequence ID" value="KGM98057.1"/>
    <property type="molecule type" value="Genomic_DNA"/>
</dbReference>
<feature type="transmembrane region" description="Helical" evidence="11">
    <location>
        <begin position="105"/>
        <end position="129"/>
    </location>
</feature>
<dbReference type="Pfam" id="PF06580">
    <property type="entry name" value="His_kinase"/>
    <property type="match status" value="1"/>
</dbReference>
<sequence length="557" mass="61274">MVDLIKNLINNMGYFILIAFVLSQCESLKKIIVKDEFNKQDLVILSIVFGGFGILGTYIGTEIHGAIANTRIVGVMAGGILCGPVIGISSAIISGIHRILIDSGGLTAIPCAITTIACGFIGGILHKYATQSNRWLYGLLGGLGVETLEMVLILIFSKPFYAALSIVKNIYIPMGLANAVGISLLILLIENIFEEKEEIAAKQAKISLDIANKTLPYFREINAESFEKICKIIKEAIKSDAVAITDKKHVLAHVGLGADHHIKGAEILTHATEKVIKQGKILTLTNAEEINCSCHSCPLKSGIIVPLKERKNIIGTLKIYYGKNDAISFKNKNLAIGLSQIISTQLEISKIGKLKEMATKAEIKALQTQINPHFLFNSLNTIASFVRINPNKARDLIINLSTFLRYNLEMGDDLVDVYKELEQVKAYVSVEKARFGEKISVTYNIQNNIDIKMPSLIIQPIVENAIKHGILNSGRKGKVKISIELKSNNAFEVIVEDNGVGIEEEIIKKVYSGTMKENKIGISNVNNRLKLFYGQGLNIERLEEGTKVSFIVKRIKE</sequence>
<dbReference type="Gene3D" id="3.30.565.10">
    <property type="entry name" value="Histidine kinase-like ATPase, C-terminal domain"/>
    <property type="match status" value="1"/>
</dbReference>
<feature type="domain" description="Histidine kinase/HSP90-like ATPase" evidence="12">
    <location>
        <begin position="449"/>
        <end position="556"/>
    </location>
</feature>
<feature type="transmembrane region" description="Helical" evidence="11">
    <location>
        <begin position="135"/>
        <end position="157"/>
    </location>
</feature>
<dbReference type="InterPro" id="IPR003594">
    <property type="entry name" value="HATPase_dom"/>
</dbReference>
<dbReference type="Pfam" id="PF02518">
    <property type="entry name" value="HATPase_c"/>
    <property type="match status" value="1"/>
</dbReference>
<dbReference type="InterPro" id="IPR050640">
    <property type="entry name" value="Bact_2-comp_sensor_kinase"/>
</dbReference>
<evidence type="ECO:0000256" key="3">
    <source>
        <dbReference type="ARBA" id="ARBA00022679"/>
    </source>
</evidence>
<accession>A0A0A0IAT9</accession>
<evidence type="ECO:0000256" key="10">
    <source>
        <dbReference type="ARBA" id="ARBA00023136"/>
    </source>
</evidence>
<feature type="transmembrane region" description="Helical" evidence="11">
    <location>
        <begin position="169"/>
        <end position="189"/>
    </location>
</feature>
<dbReference type="GO" id="GO:0000155">
    <property type="term" value="F:phosphorelay sensor kinase activity"/>
    <property type="evidence" value="ECO:0007669"/>
    <property type="project" value="InterPro"/>
</dbReference>
<dbReference type="AlphaFoldDB" id="A0A0A0IAT9"/>
<evidence type="ECO:0000256" key="9">
    <source>
        <dbReference type="ARBA" id="ARBA00023012"/>
    </source>
</evidence>
<dbReference type="Pfam" id="PF07694">
    <property type="entry name" value="5TM-5TMR_LYT"/>
    <property type="match status" value="1"/>
</dbReference>
<evidence type="ECO:0000256" key="1">
    <source>
        <dbReference type="ARBA" id="ARBA00004651"/>
    </source>
</evidence>
<dbReference type="GO" id="GO:0005886">
    <property type="term" value="C:plasma membrane"/>
    <property type="evidence" value="ECO:0007669"/>
    <property type="project" value="UniProtKB-SubCell"/>
</dbReference>
<feature type="transmembrane region" description="Helical" evidence="11">
    <location>
        <begin position="41"/>
        <end position="60"/>
    </location>
</feature>
<keyword evidence="2" id="KW-1003">Cell membrane</keyword>
<dbReference type="InterPro" id="IPR010559">
    <property type="entry name" value="Sig_transdc_His_kin_internal"/>
</dbReference>